<keyword evidence="2" id="KW-1185">Reference proteome</keyword>
<name>A0ABY9E661_9GAMM</name>
<evidence type="ECO:0000313" key="1">
    <source>
        <dbReference type="EMBL" id="WKD48162.1"/>
    </source>
</evidence>
<sequence length="191" mass="21368">MVDIISHRKFKVERVVLTSWSFFLMTAVEIVYRLEKGRYCPNPLGVSQVPASPRQASFPVEVRTDFTPHAMAEFKQKPLSGIGELYHRADSPWALLIMLHRVPGAHTWHPAKSNRAVVAPNDFAMVVETAEKQLGFCSCPLDRLRIRCDSEIATALNNGRKSGLLPTVLHLHSFHGFSDCGIGCCFRSIAH</sequence>
<reference evidence="1 2" key="1">
    <citation type="submission" date="2022-05" db="EMBL/GenBank/DDBJ databases">
        <title>Microbulbifer sp. nov., isolated from sponge.</title>
        <authorList>
            <person name="Gao L."/>
        </authorList>
    </citation>
    <scope>NUCLEOTIDE SEQUENCE [LARGE SCALE GENOMIC DNA]</scope>
    <source>
        <strain evidence="1 2">MI-G</strain>
    </source>
</reference>
<proteinExistence type="predicted"/>
<protein>
    <submittedName>
        <fullName evidence="1">Uncharacterized protein</fullName>
    </submittedName>
</protein>
<dbReference type="EMBL" id="CP098023">
    <property type="protein sequence ID" value="WKD48162.1"/>
    <property type="molecule type" value="Genomic_DNA"/>
</dbReference>
<accession>A0ABY9E661</accession>
<dbReference type="RefSeq" id="WP_301413796.1">
    <property type="nucleotide sequence ID" value="NZ_CP098023.1"/>
</dbReference>
<evidence type="ECO:0000313" key="2">
    <source>
        <dbReference type="Proteomes" id="UP001321520"/>
    </source>
</evidence>
<organism evidence="1 2">
    <name type="scientific">Microbulbifer spongiae</name>
    <dbReference type="NCBI Taxonomy" id="2944933"/>
    <lineage>
        <taxon>Bacteria</taxon>
        <taxon>Pseudomonadati</taxon>
        <taxon>Pseudomonadota</taxon>
        <taxon>Gammaproteobacteria</taxon>
        <taxon>Cellvibrionales</taxon>
        <taxon>Microbulbiferaceae</taxon>
        <taxon>Microbulbifer</taxon>
    </lineage>
</organism>
<dbReference type="Proteomes" id="UP001321520">
    <property type="component" value="Chromosome"/>
</dbReference>
<gene>
    <name evidence="1" type="ORF">M8T91_09375</name>
</gene>